<evidence type="ECO:0000313" key="3">
    <source>
        <dbReference type="EMBL" id="ELY56432.1"/>
    </source>
</evidence>
<feature type="non-terminal residue" evidence="3">
    <location>
        <position position="91"/>
    </location>
</feature>
<sequence length="91" mass="9545">MTASDRVAIVGASMTQFGQREAWIQELLAEAGLECLEDAGADASDVDHLYVSNMTSGEFEGMTGVMNALAHDIGAMPAYTQRVDQTSSSGG</sequence>
<dbReference type="EMBL" id="AOIA01000125">
    <property type="protein sequence ID" value="ELY56432.1"/>
    <property type="molecule type" value="Genomic_DNA"/>
</dbReference>
<keyword evidence="1" id="KW-0414">Isoprene biosynthesis</keyword>
<feature type="domain" description="Thiolase N-terminal" evidence="2">
    <location>
        <begin position="7"/>
        <end position="90"/>
    </location>
</feature>
<dbReference type="Gene3D" id="3.40.47.10">
    <property type="match status" value="1"/>
</dbReference>
<dbReference type="InterPro" id="IPR020616">
    <property type="entry name" value="Thiolase_N"/>
</dbReference>
<dbReference type="STRING" id="1227498.C492_14606"/>
<protein>
    <submittedName>
        <fullName evidence="3">Propanoyl-CoA C-acyltransferase</fullName>
    </submittedName>
</protein>
<dbReference type="SUPFAM" id="SSF53901">
    <property type="entry name" value="Thiolase-like"/>
    <property type="match status" value="1"/>
</dbReference>
<evidence type="ECO:0000259" key="2">
    <source>
        <dbReference type="Pfam" id="PF00108"/>
    </source>
</evidence>
<dbReference type="AlphaFoldDB" id="L9X483"/>
<dbReference type="InterPro" id="IPR016039">
    <property type="entry name" value="Thiolase-like"/>
</dbReference>
<reference evidence="3 4" key="1">
    <citation type="journal article" date="2014" name="PLoS Genet.">
        <title>Phylogenetically driven sequencing of extremely halophilic archaea reveals strategies for static and dynamic osmo-response.</title>
        <authorList>
            <person name="Becker E.A."/>
            <person name="Seitzer P.M."/>
            <person name="Tritt A."/>
            <person name="Larsen D."/>
            <person name="Krusor M."/>
            <person name="Yao A.I."/>
            <person name="Wu D."/>
            <person name="Madern D."/>
            <person name="Eisen J.A."/>
            <person name="Darling A.E."/>
            <person name="Facciotti M.T."/>
        </authorList>
    </citation>
    <scope>NUCLEOTIDE SEQUENCE [LARGE SCALE GENOMIC DNA]</scope>
    <source>
        <strain evidence="3 4">DSM 18795</strain>
    </source>
</reference>
<gene>
    <name evidence="3" type="ORF">C492_14606</name>
</gene>
<keyword evidence="3" id="KW-0808">Transferase</keyword>
<dbReference type="PANTHER" id="PTHR42870:SF1">
    <property type="entry name" value="NON-SPECIFIC LIPID-TRANSFER PROTEIN-LIKE 2"/>
    <property type="match status" value="1"/>
</dbReference>
<organism evidence="3 4">
    <name type="scientific">Natronococcus jeotgali DSM 18795</name>
    <dbReference type="NCBI Taxonomy" id="1227498"/>
    <lineage>
        <taxon>Archaea</taxon>
        <taxon>Methanobacteriati</taxon>
        <taxon>Methanobacteriota</taxon>
        <taxon>Stenosarchaea group</taxon>
        <taxon>Halobacteria</taxon>
        <taxon>Halobacteriales</taxon>
        <taxon>Natrialbaceae</taxon>
        <taxon>Natronococcus</taxon>
    </lineage>
</organism>
<name>L9X483_9EURY</name>
<accession>L9X483</accession>
<dbReference type="GO" id="GO:0008299">
    <property type="term" value="P:isoprenoid biosynthetic process"/>
    <property type="evidence" value="ECO:0007669"/>
    <property type="project" value="UniProtKB-KW"/>
</dbReference>
<keyword evidence="4" id="KW-1185">Reference proteome</keyword>
<comment type="caution">
    <text evidence="3">The sequence shown here is derived from an EMBL/GenBank/DDBJ whole genome shotgun (WGS) entry which is preliminary data.</text>
</comment>
<dbReference type="Proteomes" id="UP000011531">
    <property type="component" value="Unassembled WGS sequence"/>
</dbReference>
<evidence type="ECO:0000256" key="1">
    <source>
        <dbReference type="ARBA" id="ARBA00023229"/>
    </source>
</evidence>
<proteinExistence type="predicted"/>
<keyword evidence="3" id="KW-0012">Acyltransferase</keyword>
<evidence type="ECO:0000313" key="4">
    <source>
        <dbReference type="Proteomes" id="UP000011531"/>
    </source>
</evidence>
<dbReference type="Pfam" id="PF00108">
    <property type="entry name" value="Thiolase_N"/>
    <property type="match status" value="1"/>
</dbReference>
<dbReference type="GO" id="GO:0016747">
    <property type="term" value="F:acyltransferase activity, transferring groups other than amino-acyl groups"/>
    <property type="evidence" value="ECO:0007669"/>
    <property type="project" value="InterPro"/>
</dbReference>
<dbReference type="PANTHER" id="PTHR42870">
    <property type="entry name" value="ACETYL-COA C-ACETYLTRANSFERASE"/>
    <property type="match status" value="1"/>
</dbReference>